<keyword evidence="2" id="KW-1185">Reference proteome</keyword>
<accession>A0A9Q3H648</accession>
<proteinExistence type="predicted"/>
<comment type="caution">
    <text evidence="1">The sequence shown here is derived from an EMBL/GenBank/DDBJ whole genome shotgun (WGS) entry which is preliminary data.</text>
</comment>
<protein>
    <submittedName>
        <fullName evidence="1">Uncharacterized protein</fullName>
    </submittedName>
</protein>
<dbReference type="Proteomes" id="UP000765509">
    <property type="component" value="Unassembled WGS sequence"/>
</dbReference>
<gene>
    <name evidence="1" type="ORF">O181_033103</name>
</gene>
<name>A0A9Q3H648_9BASI</name>
<dbReference type="OrthoDB" id="2516525at2759"/>
<evidence type="ECO:0000313" key="1">
    <source>
        <dbReference type="EMBL" id="MBW0493388.1"/>
    </source>
</evidence>
<evidence type="ECO:0000313" key="2">
    <source>
        <dbReference type="Proteomes" id="UP000765509"/>
    </source>
</evidence>
<reference evidence="1" key="1">
    <citation type="submission" date="2021-03" db="EMBL/GenBank/DDBJ databases">
        <title>Draft genome sequence of rust myrtle Austropuccinia psidii MF-1, a brazilian biotype.</title>
        <authorList>
            <person name="Quecine M.C."/>
            <person name="Pachon D.M.R."/>
            <person name="Bonatelli M.L."/>
            <person name="Correr F.H."/>
            <person name="Franceschini L.M."/>
            <person name="Leite T.F."/>
            <person name="Margarido G.R.A."/>
            <person name="Almeida C.A."/>
            <person name="Ferrarezi J.A."/>
            <person name="Labate C.A."/>
        </authorList>
    </citation>
    <scope>NUCLEOTIDE SEQUENCE</scope>
    <source>
        <strain evidence="1">MF-1</strain>
    </source>
</reference>
<sequence>MQHRIELYIRYSRRGCYKAPSPLKKTVEPTLDYSLENRLHYFTFPDGWANQELENLVPLYLKQRDQATKCGKLPQPLSDGTWQGGRINVGTILKTSATNHPLFVSELENTLQKGQGSSFTQPSKINTFPLPTDVRKHRRKSFLDQQYHTRKKKRIDEPGGFSPALSDNIHNYREMTLAWPSQAPTLELHKNPNEKTIISPTFRNDPAELELSLSGGFASPKYHLRPKHFDLHGNVNIPLEQRIPSKKPKKHPPQVLSIIFSPQAYQFFTTMETDLFYAFVSLLSKEVRNHHVSGRFSCPIDHSIVFKSQASKEHYSLLRERSRGIQVLGNNILRVHFTVLRMMSPKIENKTAMKEQEAIEDIYNQFFSSPEMILALQNFDNRSQSQLDEFQKLVLKYLAFPETNKLWSIPNSSSDEPYLVSRKRRLEIEITLSFIKSYYQSTNWEKWEALFKDDQFFLRFMINLAQLQKNNNQYRKVSAIVEELRSCATLIPWSDPLTIDQSESLKELKLLWPTRFMQKTWLESSVTPLLKKKPFEIPVSPKHEFGKQKFQLEQLGPKIYDFFREVCSKSLNTAPNSLIEMNVNESIDILLLKHLTQTKLFGVVIQPIPVEKAKLFVENKWKSFLQTLWFMNKQFLEIFGCKSSHPAYDDAQQELQKWVWENKVIQDIRRNLAPGHALQSEIQNITPFFNERISNDQTIAIRRPQTSNNFLLTGTEPKVKDVLDLLVHYYKTTNPTKFKVFYDKDEDFLKSLLVHTKYWGLEASGLMGLFQSFIPPEFMVLPWKDTKNAFEDIQKIEKSTEIRLFKGCYSYQGGFN</sequence>
<organism evidence="1 2">
    <name type="scientific">Austropuccinia psidii MF-1</name>
    <dbReference type="NCBI Taxonomy" id="1389203"/>
    <lineage>
        <taxon>Eukaryota</taxon>
        <taxon>Fungi</taxon>
        <taxon>Dikarya</taxon>
        <taxon>Basidiomycota</taxon>
        <taxon>Pucciniomycotina</taxon>
        <taxon>Pucciniomycetes</taxon>
        <taxon>Pucciniales</taxon>
        <taxon>Sphaerophragmiaceae</taxon>
        <taxon>Austropuccinia</taxon>
    </lineage>
</organism>
<dbReference type="EMBL" id="AVOT02012047">
    <property type="protein sequence ID" value="MBW0493388.1"/>
    <property type="molecule type" value="Genomic_DNA"/>
</dbReference>
<dbReference type="AlphaFoldDB" id="A0A9Q3H648"/>